<dbReference type="Pfam" id="PF00170">
    <property type="entry name" value="bZIP_1"/>
    <property type="match status" value="1"/>
</dbReference>
<keyword evidence="4" id="KW-1185">Reference proteome</keyword>
<dbReference type="PANTHER" id="PTHR46324:SF26">
    <property type="entry name" value="OS02G0728001 PROTEIN"/>
    <property type="match status" value="1"/>
</dbReference>
<dbReference type="SMART" id="SM00338">
    <property type="entry name" value="BRLZ"/>
    <property type="match status" value="1"/>
</dbReference>
<evidence type="ECO:0000256" key="1">
    <source>
        <dbReference type="SAM" id="MobiDB-lite"/>
    </source>
</evidence>
<dbReference type="Gene3D" id="1.20.5.170">
    <property type="match status" value="1"/>
</dbReference>
<feature type="compositionally biased region" description="Low complexity" evidence="1">
    <location>
        <begin position="71"/>
        <end position="80"/>
    </location>
</feature>
<evidence type="ECO:0000313" key="4">
    <source>
        <dbReference type="Proteomes" id="UP001491310"/>
    </source>
</evidence>
<dbReference type="InterPro" id="IPR046347">
    <property type="entry name" value="bZIP_sf"/>
</dbReference>
<feature type="region of interest" description="Disordered" evidence="1">
    <location>
        <begin position="61"/>
        <end position="131"/>
    </location>
</feature>
<sequence>MLNEAVPSNGAGNDMDALSLSHELLAQLAQLGAFPGSVNLEQFNGDPGATAAVLQAAGLGSADGSQQTLEAAAASEQPASSGGGGDAQEGEGGSGQKRKTTPLTEEERKKRRKEINRQSARRIRERKSNEMESLRQQVATLQQQQQMLLRYAAQLARDKNALVQRTLELTERLNAAAAGNPETRAQPLDGIAAAAPLPAAVEDMTNMGAPDATGVLGHPGE</sequence>
<dbReference type="PANTHER" id="PTHR46324">
    <property type="entry name" value="BASIC LEUCINE ZIPPER 43-RELATED"/>
    <property type="match status" value="1"/>
</dbReference>
<accession>A0ABR2YVB6</accession>
<protein>
    <recommendedName>
        <fullName evidence="2">BZIP domain-containing protein</fullName>
    </recommendedName>
</protein>
<proteinExistence type="predicted"/>
<feature type="compositionally biased region" description="Basic residues" evidence="1">
    <location>
        <begin position="109"/>
        <end position="125"/>
    </location>
</feature>
<name>A0ABR2YVB6_9CHLO</name>
<feature type="compositionally biased region" description="Gly residues" evidence="1">
    <location>
        <begin position="81"/>
        <end position="95"/>
    </location>
</feature>
<reference evidence="3 4" key="1">
    <citation type="journal article" date="2024" name="Nat. Commun.">
        <title>Phylogenomics reveals the evolutionary origins of lichenization in chlorophyte algae.</title>
        <authorList>
            <person name="Puginier C."/>
            <person name="Libourel C."/>
            <person name="Otte J."/>
            <person name="Skaloud P."/>
            <person name="Haon M."/>
            <person name="Grisel S."/>
            <person name="Petersen M."/>
            <person name="Berrin J.G."/>
            <person name="Delaux P.M."/>
            <person name="Dal Grande F."/>
            <person name="Keller J."/>
        </authorList>
    </citation>
    <scope>NUCLEOTIDE SEQUENCE [LARGE SCALE GENOMIC DNA]</scope>
    <source>
        <strain evidence="3 4">SAG 216-7</strain>
    </source>
</reference>
<organism evidence="3 4">
    <name type="scientific">Coccomyxa subellipsoidea</name>
    <dbReference type="NCBI Taxonomy" id="248742"/>
    <lineage>
        <taxon>Eukaryota</taxon>
        <taxon>Viridiplantae</taxon>
        <taxon>Chlorophyta</taxon>
        <taxon>core chlorophytes</taxon>
        <taxon>Trebouxiophyceae</taxon>
        <taxon>Trebouxiophyceae incertae sedis</taxon>
        <taxon>Coccomyxaceae</taxon>
        <taxon>Coccomyxa</taxon>
    </lineage>
</organism>
<dbReference type="PROSITE" id="PS50217">
    <property type="entry name" value="BZIP"/>
    <property type="match status" value="1"/>
</dbReference>
<evidence type="ECO:0000259" key="2">
    <source>
        <dbReference type="PROSITE" id="PS50217"/>
    </source>
</evidence>
<dbReference type="EMBL" id="JALJOT010000004">
    <property type="protein sequence ID" value="KAK9915611.1"/>
    <property type="molecule type" value="Genomic_DNA"/>
</dbReference>
<dbReference type="Proteomes" id="UP001491310">
    <property type="component" value="Unassembled WGS sequence"/>
</dbReference>
<comment type="caution">
    <text evidence="3">The sequence shown here is derived from an EMBL/GenBank/DDBJ whole genome shotgun (WGS) entry which is preliminary data.</text>
</comment>
<gene>
    <name evidence="3" type="ORF">WJX75_001475</name>
</gene>
<dbReference type="SUPFAM" id="SSF57959">
    <property type="entry name" value="Leucine zipper domain"/>
    <property type="match status" value="1"/>
</dbReference>
<dbReference type="InterPro" id="IPR004827">
    <property type="entry name" value="bZIP"/>
</dbReference>
<dbReference type="InterPro" id="IPR044521">
    <property type="entry name" value="AtbZIP8/43"/>
</dbReference>
<feature type="domain" description="BZIP" evidence="2">
    <location>
        <begin position="106"/>
        <end position="169"/>
    </location>
</feature>
<evidence type="ECO:0000313" key="3">
    <source>
        <dbReference type="EMBL" id="KAK9915611.1"/>
    </source>
</evidence>